<accession>A0A097IFU7</accession>
<evidence type="ECO:0000256" key="5">
    <source>
        <dbReference type="SAM" id="MobiDB-lite"/>
    </source>
</evidence>
<evidence type="ECO:0000256" key="6">
    <source>
        <dbReference type="SAM" id="Phobius"/>
    </source>
</evidence>
<reference evidence="8 9" key="1">
    <citation type="submission" date="2013-09" db="EMBL/GenBank/DDBJ databases">
        <title>Complete genome sequence of Corynebacterium doosanense CAU 212(T) (=DSM 45436(T)), isolated from activated sludge.</title>
        <authorList>
            <person name="Schaffert L."/>
            <person name="Albersmeier A."/>
            <person name="Kalinowski J."/>
            <person name="Ruckert C."/>
        </authorList>
    </citation>
    <scope>NUCLEOTIDE SEQUENCE [LARGE SCALE GENOMIC DNA]</scope>
    <source>
        <strain evidence="8 9">CAU 212</strain>
    </source>
</reference>
<dbReference type="RefSeq" id="WP_018022472.1">
    <property type="nucleotide sequence ID" value="NZ_AQUX01000008.1"/>
</dbReference>
<keyword evidence="3 6" id="KW-1133">Transmembrane helix</keyword>
<feature type="transmembrane region" description="Helical" evidence="6">
    <location>
        <begin position="25"/>
        <end position="43"/>
    </location>
</feature>
<protein>
    <submittedName>
        <fullName evidence="8">Membrane protein</fullName>
    </submittedName>
</protein>
<keyword evidence="2 6" id="KW-0812">Transmembrane</keyword>
<feature type="compositionally biased region" description="Low complexity" evidence="5">
    <location>
        <begin position="1"/>
        <end position="13"/>
    </location>
</feature>
<evidence type="ECO:0000256" key="4">
    <source>
        <dbReference type="ARBA" id="ARBA00023136"/>
    </source>
</evidence>
<dbReference type="AlphaFoldDB" id="A0A097IFU7"/>
<keyword evidence="9" id="KW-1185">Reference proteome</keyword>
<gene>
    <name evidence="8" type="ORF">CDOO_06850</name>
</gene>
<evidence type="ECO:0000259" key="7">
    <source>
        <dbReference type="Pfam" id="PF05154"/>
    </source>
</evidence>
<feature type="transmembrane region" description="Helical" evidence="6">
    <location>
        <begin position="50"/>
        <end position="72"/>
    </location>
</feature>
<feature type="transmembrane region" description="Helical" evidence="6">
    <location>
        <begin position="78"/>
        <end position="96"/>
    </location>
</feature>
<feature type="region of interest" description="Disordered" evidence="5">
    <location>
        <begin position="1"/>
        <end position="20"/>
    </location>
</feature>
<dbReference type="Proteomes" id="UP000029914">
    <property type="component" value="Chromosome"/>
</dbReference>
<dbReference type="Pfam" id="PF05154">
    <property type="entry name" value="TM2"/>
    <property type="match status" value="1"/>
</dbReference>
<organism evidence="8 9">
    <name type="scientific">Corynebacterium doosanense CAU 212 = DSM 45436</name>
    <dbReference type="NCBI Taxonomy" id="558173"/>
    <lineage>
        <taxon>Bacteria</taxon>
        <taxon>Bacillati</taxon>
        <taxon>Actinomycetota</taxon>
        <taxon>Actinomycetes</taxon>
        <taxon>Mycobacteriales</taxon>
        <taxon>Corynebacteriaceae</taxon>
        <taxon>Corynebacterium</taxon>
    </lineage>
</organism>
<keyword evidence="4 6" id="KW-0472">Membrane</keyword>
<comment type="subcellular location">
    <subcellularLocation>
        <location evidence="1">Membrane</location>
        <topology evidence="1">Multi-pass membrane protein</topology>
    </subcellularLocation>
</comment>
<dbReference type="STRING" id="558173.CDOO_06850"/>
<feature type="domain" description="TM2" evidence="7">
    <location>
        <begin position="20"/>
        <end position="69"/>
    </location>
</feature>
<dbReference type="EMBL" id="CP006764">
    <property type="protein sequence ID" value="AIT61001.1"/>
    <property type="molecule type" value="Genomic_DNA"/>
</dbReference>
<evidence type="ECO:0000256" key="2">
    <source>
        <dbReference type="ARBA" id="ARBA00022692"/>
    </source>
</evidence>
<sequence>MSPGPSLDPADGADGAGGKRKSKPIALLLCLFGGWAGLHHIYVGNNVIGFTMLAISAFLIGTLFLFFFVVGFFGFLALAHWLVIDMILIATGAWYFRYDEKGRELTWAVN</sequence>
<proteinExistence type="predicted"/>
<evidence type="ECO:0000256" key="1">
    <source>
        <dbReference type="ARBA" id="ARBA00004141"/>
    </source>
</evidence>
<evidence type="ECO:0000313" key="8">
    <source>
        <dbReference type="EMBL" id="AIT61001.1"/>
    </source>
</evidence>
<dbReference type="OrthoDB" id="2004788at2"/>
<dbReference type="InterPro" id="IPR007829">
    <property type="entry name" value="TM2"/>
</dbReference>
<evidence type="ECO:0000313" key="9">
    <source>
        <dbReference type="Proteomes" id="UP000029914"/>
    </source>
</evidence>
<dbReference type="HOGENOM" id="CLU_2166712_0_0_11"/>
<evidence type="ECO:0000256" key="3">
    <source>
        <dbReference type="ARBA" id="ARBA00022989"/>
    </source>
</evidence>
<dbReference type="GO" id="GO:0016020">
    <property type="term" value="C:membrane"/>
    <property type="evidence" value="ECO:0007669"/>
    <property type="project" value="UniProtKB-SubCell"/>
</dbReference>
<dbReference type="KEGG" id="cdo:CDOO_06850"/>
<name>A0A097IFU7_9CORY</name>